<accession>A0AAV5T0K7</accession>
<dbReference type="GO" id="GO:0000460">
    <property type="term" value="P:maturation of 5.8S rRNA"/>
    <property type="evidence" value="ECO:0007669"/>
    <property type="project" value="TreeGrafter"/>
</dbReference>
<evidence type="ECO:0000259" key="5">
    <source>
        <dbReference type="PROSITE" id="PS51192"/>
    </source>
</evidence>
<dbReference type="Gene3D" id="3.40.50.300">
    <property type="entry name" value="P-loop containing nucleotide triphosphate hydrolases"/>
    <property type="match status" value="1"/>
</dbReference>
<dbReference type="AlphaFoldDB" id="A0AAV5T0K7"/>
<reference evidence="6" key="1">
    <citation type="submission" date="2023-10" db="EMBL/GenBank/DDBJ databases">
        <title>Genome assembly of Pristionchus species.</title>
        <authorList>
            <person name="Yoshida K."/>
            <person name="Sommer R.J."/>
        </authorList>
    </citation>
    <scope>NUCLEOTIDE SEQUENCE</scope>
    <source>
        <strain evidence="6">RS0144</strain>
    </source>
</reference>
<keyword evidence="4" id="KW-0067">ATP-binding</keyword>
<dbReference type="Proteomes" id="UP001432027">
    <property type="component" value="Unassembled WGS sequence"/>
</dbReference>
<comment type="caution">
    <text evidence="6">The sequence shown here is derived from an EMBL/GenBank/DDBJ whole genome shotgun (WGS) entry which is preliminary data.</text>
</comment>
<dbReference type="GO" id="GO:0005524">
    <property type="term" value="F:ATP binding"/>
    <property type="evidence" value="ECO:0007669"/>
    <property type="project" value="UniProtKB-KW"/>
</dbReference>
<keyword evidence="3" id="KW-0347">Helicase</keyword>
<sequence>DSTAVHEVKRLPNMIHEVVVPSGIVLPALRMTNAVPAFTFAFPLDPFQQTAIQIVENKQSLLVAAHTSAGKTVVSQYAMAESLRCAKSVIYTSPIKALSNQKYRDLETLFGEKNVGLMTGDVTINRTAPILVMTTEILRSTLYRKTDFFARVAWVIFDEIHYMNDEERGLVWEESIILLPPHIRQLFLSSTISNAKQFAAWFCCLKKAPIHIISTAKRPTPLYHYLLPVGSEGMFEIVNQNGIYP</sequence>
<dbReference type="FunFam" id="3.40.50.300:FF:000083">
    <property type="entry name" value="ATP-dependent RNA helicase DOB1"/>
    <property type="match status" value="1"/>
</dbReference>
<evidence type="ECO:0000256" key="4">
    <source>
        <dbReference type="ARBA" id="ARBA00022840"/>
    </source>
</evidence>
<dbReference type="SMART" id="SM00487">
    <property type="entry name" value="DEXDc"/>
    <property type="match status" value="1"/>
</dbReference>
<dbReference type="InterPro" id="IPR014001">
    <property type="entry name" value="Helicase_ATP-bd"/>
</dbReference>
<feature type="non-terminal residue" evidence="6">
    <location>
        <position position="1"/>
    </location>
</feature>
<proteinExistence type="predicted"/>
<protein>
    <recommendedName>
        <fullName evidence="5">Helicase ATP-binding domain-containing protein</fullName>
    </recommendedName>
</protein>
<dbReference type="InterPro" id="IPR011545">
    <property type="entry name" value="DEAD/DEAH_box_helicase_dom"/>
</dbReference>
<dbReference type="GO" id="GO:0004386">
    <property type="term" value="F:helicase activity"/>
    <property type="evidence" value="ECO:0007669"/>
    <property type="project" value="UniProtKB-KW"/>
</dbReference>
<dbReference type="InterPro" id="IPR050699">
    <property type="entry name" value="RNA-DNA_Helicase"/>
</dbReference>
<evidence type="ECO:0000256" key="1">
    <source>
        <dbReference type="ARBA" id="ARBA00022741"/>
    </source>
</evidence>
<evidence type="ECO:0000313" key="7">
    <source>
        <dbReference type="Proteomes" id="UP001432027"/>
    </source>
</evidence>
<gene>
    <name evidence="6" type="ORF">PENTCL1PPCAC_10919</name>
</gene>
<dbReference type="Pfam" id="PF00270">
    <property type="entry name" value="DEAD"/>
    <property type="match status" value="1"/>
</dbReference>
<keyword evidence="1" id="KW-0547">Nucleotide-binding</keyword>
<dbReference type="InterPro" id="IPR027417">
    <property type="entry name" value="P-loop_NTPase"/>
</dbReference>
<dbReference type="GO" id="GO:0003676">
    <property type="term" value="F:nucleic acid binding"/>
    <property type="evidence" value="ECO:0007669"/>
    <property type="project" value="InterPro"/>
</dbReference>
<evidence type="ECO:0000256" key="2">
    <source>
        <dbReference type="ARBA" id="ARBA00022801"/>
    </source>
</evidence>
<name>A0AAV5T0K7_9BILA</name>
<evidence type="ECO:0000256" key="3">
    <source>
        <dbReference type="ARBA" id="ARBA00022806"/>
    </source>
</evidence>
<dbReference type="GO" id="GO:0016787">
    <property type="term" value="F:hydrolase activity"/>
    <property type="evidence" value="ECO:0007669"/>
    <property type="project" value="UniProtKB-KW"/>
</dbReference>
<organism evidence="6 7">
    <name type="scientific">Pristionchus entomophagus</name>
    <dbReference type="NCBI Taxonomy" id="358040"/>
    <lineage>
        <taxon>Eukaryota</taxon>
        <taxon>Metazoa</taxon>
        <taxon>Ecdysozoa</taxon>
        <taxon>Nematoda</taxon>
        <taxon>Chromadorea</taxon>
        <taxon>Rhabditida</taxon>
        <taxon>Rhabditina</taxon>
        <taxon>Diplogasteromorpha</taxon>
        <taxon>Diplogasteroidea</taxon>
        <taxon>Neodiplogasteridae</taxon>
        <taxon>Pristionchus</taxon>
    </lineage>
</organism>
<feature type="domain" description="Helicase ATP-binding" evidence="5">
    <location>
        <begin position="52"/>
        <end position="210"/>
    </location>
</feature>
<dbReference type="PANTHER" id="PTHR12131:SF7">
    <property type="entry name" value="EXOSOME RNA HELICASE MTR4"/>
    <property type="match status" value="1"/>
</dbReference>
<keyword evidence="7" id="KW-1185">Reference proteome</keyword>
<dbReference type="PANTHER" id="PTHR12131">
    <property type="entry name" value="ATP-DEPENDENT RNA AND DNA HELICASE"/>
    <property type="match status" value="1"/>
</dbReference>
<evidence type="ECO:0000313" key="6">
    <source>
        <dbReference type="EMBL" id="GMS88744.1"/>
    </source>
</evidence>
<keyword evidence="2" id="KW-0378">Hydrolase</keyword>
<dbReference type="SUPFAM" id="SSF52540">
    <property type="entry name" value="P-loop containing nucleoside triphosphate hydrolases"/>
    <property type="match status" value="1"/>
</dbReference>
<dbReference type="PROSITE" id="PS51192">
    <property type="entry name" value="HELICASE_ATP_BIND_1"/>
    <property type="match status" value="1"/>
</dbReference>
<dbReference type="EMBL" id="BTSX01000003">
    <property type="protein sequence ID" value="GMS88744.1"/>
    <property type="molecule type" value="Genomic_DNA"/>
</dbReference>
<dbReference type="GO" id="GO:0005634">
    <property type="term" value="C:nucleus"/>
    <property type="evidence" value="ECO:0007669"/>
    <property type="project" value="TreeGrafter"/>
</dbReference>